<dbReference type="InterPro" id="IPR003115">
    <property type="entry name" value="ParB_N"/>
</dbReference>
<comment type="caution">
    <text evidence="3">The sequence shown here is derived from an EMBL/GenBank/DDBJ whole genome shotgun (WGS) entry which is preliminary data.</text>
</comment>
<dbReference type="SUPFAM" id="SSF160975">
    <property type="entry name" value="AF1531-like"/>
    <property type="match status" value="1"/>
</dbReference>
<dbReference type="InterPro" id="IPR036086">
    <property type="entry name" value="ParB/Sulfiredoxin_sf"/>
</dbReference>
<accession>A0ABT7BEG0</accession>
<feature type="coiled-coil region" evidence="1">
    <location>
        <begin position="123"/>
        <end position="158"/>
    </location>
</feature>
<dbReference type="RefSeq" id="WP_283760900.1">
    <property type="nucleotide sequence ID" value="NZ_JAQPOK010000012.1"/>
</dbReference>
<dbReference type="EMBL" id="JAQPOK010000012">
    <property type="protein sequence ID" value="MDJ1177570.1"/>
    <property type="molecule type" value="Genomic_DNA"/>
</dbReference>
<evidence type="ECO:0000313" key="3">
    <source>
        <dbReference type="EMBL" id="MDJ1177570.1"/>
    </source>
</evidence>
<name>A0ABT7BEG0_9CYAN</name>
<dbReference type="Gene3D" id="3.90.1530.30">
    <property type="match status" value="1"/>
</dbReference>
<reference evidence="3 4" key="1">
    <citation type="submission" date="2023-01" db="EMBL/GenBank/DDBJ databases">
        <title>Novel diversity within Roseofilum (Cyanobacteria; Desertifilaceae) from marine benthic mats with descriptions of four novel species.</title>
        <authorList>
            <person name="Wang Y."/>
            <person name="Berthold D.E."/>
            <person name="Hu J."/>
            <person name="Lefler F.W."/>
            <person name="Laughinghouse H.D. IV."/>
        </authorList>
    </citation>
    <scope>NUCLEOTIDE SEQUENCE [LARGE SCALE GENOMIC DNA]</scope>
    <source>
        <strain evidence="3 4">BLCC-M91</strain>
    </source>
</reference>
<gene>
    <name evidence="3" type="ORF">PJF56_01710</name>
</gene>
<keyword evidence="1" id="KW-0175">Coiled coil</keyword>
<evidence type="ECO:0000259" key="2">
    <source>
        <dbReference type="Pfam" id="PF02195"/>
    </source>
</evidence>
<keyword evidence="4" id="KW-1185">Reference proteome</keyword>
<dbReference type="Pfam" id="PF02195">
    <property type="entry name" value="ParB_N"/>
    <property type="match status" value="1"/>
</dbReference>
<dbReference type="SUPFAM" id="SSF110849">
    <property type="entry name" value="ParB/Sulfiredoxin"/>
    <property type="match status" value="1"/>
</dbReference>
<organism evidence="3 4">
    <name type="scientific">Roseofilum halophilum BLCC-M91</name>
    <dbReference type="NCBI Taxonomy" id="3022259"/>
    <lineage>
        <taxon>Bacteria</taxon>
        <taxon>Bacillati</taxon>
        <taxon>Cyanobacteriota</taxon>
        <taxon>Cyanophyceae</taxon>
        <taxon>Desertifilales</taxon>
        <taxon>Desertifilaceae</taxon>
        <taxon>Roseofilum</taxon>
        <taxon>Roseofilum halophilum</taxon>
    </lineage>
</organism>
<sequence>MSKYYLVDVKSIQSKVSRSEFAVEELEHLAQSILKSDGLLMPLILKQTGPESYEVLAGDRQYYAAVRAKEINLRAGEMVNAFVVPPKLQEAALEQVSALHPTLTQGGNTWTDTGATGAVEQRLNNLESRFDRALQDMKQMHQQAIQELQQQIDGLQEQIPAKIEPLELLNQGSSVELLEKLAIANIRGKTADKIIDGIEKARKKAPFKSFSDVIKRVQGLGDKRMISLLDAWENRL</sequence>
<evidence type="ECO:0000256" key="1">
    <source>
        <dbReference type="SAM" id="Coils"/>
    </source>
</evidence>
<protein>
    <submittedName>
        <fullName evidence="3">ParB N-terminal domain-containing protein</fullName>
    </submittedName>
</protein>
<feature type="domain" description="ParB-like N-terminal" evidence="2">
    <location>
        <begin position="7"/>
        <end position="73"/>
    </location>
</feature>
<proteinExistence type="predicted"/>
<dbReference type="Proteomes" id="UP001231370">
    <property type="component" value="Unassembled WGS sequence"/>
</dbReference>
<evidence type="ECO:0000313" key="4">
    <source>
        <dbReference type="Proteomes" id="UP001231370"/>
    </source>
</evidence>